<accession>A0ACC0EE47</accession>
<gene>
    <name evidence="1" type="ORF">MJO28_007527</name>
</gene>
<dbReference type="EMBL" id="CM045871">
    <property type="protein sequence ID" value="KAI7951843.1"/>
    <property type="molecule type" value="Genomic_DNA"/>
</dbReference>
<evidence type="ECO:0000313" key="2">
    <source>
        <dbReference type="Proteomes" id="UP001060170"/>
    </source>
</evidence>
<organism evidence="1 2">
    <name type="scientific">Puccinia striiformis f. sp. tritici</name>
    <dbReference type="NCBI Taxonomy" id="168172"/>
    <lineage>
        <taxon>Eukaryota</taxon>
        <taxon>Fungi</taxon>
        <taxon>Dikarya</taxon>
        <taxon>Basidiomycota</taxon>
        <taxon>Pucciniomycotina</taxon>
        <taxon>Pucciniomycetes</taxon>
        <taxon>Pucciniales</taxon>
        <taxon>Pucciniaceae</taxon>
        <taxon>Puccinia</taxon>
    </lineage>
</organism>
<sequence length="520" mass="60457">MGLWFYRQVSGLNSVHHGYFCYSYSFLGRNSCGPVLKLSGPQFWLAESLHNNNMYNFFPLNLILLPVCAGSLTSQTEHACRGSPTALNAVVVPDSNESFGEEMSIQNLSPSREMYLRIEESSEVIKPVSKVPPQRSLNLVPSAHKPEGNDLFHQEESIQLKHKNKMQRFLIENKRHPPAKHPAQGRVDQVLPTKPSIIVKPKKRTAETDPGTPQPKRVASHEKETGHEAFPKISNLHDWNFVRGSPRDYMNTHSDVHNDMTFLQNHELEEFFKEIKFSKWDNRFFYIRRKEFNTVMTQFQKKRHRHYSKIPVKLKTRIVSDIVLQLSEEKLGLDDNQKFSNLIAHLASRTVTRNDSTNLAHLATKQSPHTILRTIEYFNDVNKITIFLILIHLSIFHEHDDEELTDQFIEKLINFLENLWNRIEGPDQKFLNKHSWAEKNSLFFSLESDLSMSQIKQLIGVPGKRYHMAWNFVEQWAEDNGKSLKWGIRTKKTDQRPFVELVNDILLYSNPSFVAEMIIK</sequence>
<comment type="caution">
    <text evidence="1">The sequence shown here is derived from an EMBL/GenBank/DDBJ whole genome shotgun (WGS) entry which is preliminary data.</text>
</comment>
<reference evidence="2" key="2">
    <citation type="journal article" date="2018" name="Mol. Plant Microbe Interact.">
        <title>Genome sequence resources for the wheat stripe rust pathogen (Puccinia striiformis f. sp. tritici) and the barley stripe rust pathogen (Puccinia striiformis f. sp. hordei).</title>
        <authorList>
            <person name="Xia C."/>
            <person name="Wang M."/>
            <person name="Yin C."/>
            <person name="Cornejo O.E."/>
            <person name="Hulbert S.H."/>
            <person name="Chen X."/>
        </authorList>
    </citation>
    <scope>NUCLEOTIDE SEQUENCE [LARGE SCALE GENOMIC DNA]</scope>
    <source>
        <strain evidence="2">93-210</strain>
    </source>
</reference>
<reference evidence="1 2" key="3">
    <citation type="journal article" date="2022" name="Microbiol. Spectr.">
        <title>Folding features and dynamics of 3D genome architecture in plant fungal pathogens.</title>
        <authorList>
            <person name="Xia C."/>
        </authorList>
    </citation>
    <scope>NUCLEOTIDE SEQUENCE [LARGE SCALE GENOMIC DNA]</scope>
    <source>
        <strain evidence="1 2">93-210</strain>
    </source>
</reference>
<name>A0ACC0EE47_9BASI</name>
<evidence type="ECO:0000313" key="1">
    <source>
        <dbReference type="EMBL" id="KAI7951843.1"/>
    </source>
</evidence>
<proteinExistence type="predicted"/>
<dbReference type="Proteomes" id="UP001060170">
    <property type="component" value="Chromosome 7"/>
</dbReference>
<keyword evidence="2" id="KW-1185">Reference proteome</keyword>
<reference evidence="2" key="1">
    <citation type="journal article" date="2018" name="BMC Genomics">
        <title>Genomic insights into host adaptation between the wheat stripe rust pathogen (Puccinia striiformis f. sp. tritici) and the barley stripe rust pathogen (Puccinia striiformis f. sp. hordei).</title>
        <authorList>
            <person name="Xia C."/>
            <person name="Wang M."/>
            <person name="Yin C."/>
            <person name="Cornejo O.E."/>
            <person name="Hulbert S.H."/>
            <person name="Chen X."/>
        </authorList>
    </citation>
    <scope>NUCLEOTIDE SEQUENCE [LARGE SCALE GENOMIC DNA]</scope>
    <source>
        <strain evidence="2">93-210</strain>
    </source>
</reference>
<protein>
    <submittedName>
        <fullName evidence="1">Uncharacterized protein</fullName>
    </submittedName>
</protein>